<dbReference type="FunFam" id="2.100.10.30:FF:000001">
    <property type="entry name" value="Jacalin-related lectin 33"/>
    <property type="match status" value="3"/>
</dbReference>
<sequence length="599" mass="65111">MCSVELALGIPSGRFIASSSPDLQDLVIAGQTRLPLSSYLVVIVKSLSEKKRPIVVGPWGGPGGSRWDDGVYTGIKQVVVVHGAGIVSVQFEYDQKGCSVWSEKHGGDGGTRIDKITLNYPVEYLTSVFGYYGSLSSGSAIIIKSLTFESNLSKYGPFGFERGMYFSFPMSSGKIVGFLGRASWYLDSIGFYLHKLGSPDQSKALVSSQSQELSVTEKSGYIMDGIDGTSSNSYGIFLAMISLPGYTSERGYSMPGSLTYGPWGGSGGTIFDDGVHTGIREIKLTRNIGITSIKVLYDRNGQAVWGNKNGGSGGIKTDKIVFDFPFEILTHVTGYFGTTMIMGPTAVKSLMFHTTKRDYGPYGDEEGTFFSSLLVDGKVVGFHGRSGWFVDSIGVHILEGKVASTLRNKAAMPWSSNQIDSSRGIEEEVIYGMIKEPASTDPGPWGGNGGRPWDDGVYSGIKQVYITRGDVINSIQIEYDRSGQSVWSVRHGSSGEISHRVKFDYPNEVLNCLSGYYCTNSYDGSIKVVKSLSFHSTRGKYGPFGEEVGTYFTTNATEGKVVGFHGRSGLYLDAIGVHMQHWLGEKKPASKSMFSKYFF</sequence>
<accession>A0A8J5KKM8</accession>
<dbReference type="PROSITE" id="PS51752">
    <property type="entry name" value="JACALIN_LECTIN"/>
    <property type="match status" value="3"/>
</dbReference>
<feature type="domain" description="Jacalin-type lectin" evidence="3">
    <location>
        <begin position="53"/>
        <end position="195"/>
    </location>
</feature>
<dbReference type="PANTHER" id="PTHR47293">
    <property type="entry name" value="JACALIN-RELATED LECTIN 3"/>
    <property type="match status" value="1"/>
</dbReference>
<proteinExistence type="inferred from homology"/>
<evidence type="ECO:0000313" key="4">
    <source>
        <dbReference type="EMBL" id="KAG6487233.1"/>
    </source>
</evidence>
<dbReference type="InterPro" id="IPR001229">
    <property type="entry name" value="Jacalin-like_lectin_dom"/>
</dbReference>
<keyword evidence="2" id="KW-0430">Lectin</keyword>
<organism evidence="4 5">
    <name type="scientific">Zingiber officinale</name>
    <name type="common">Ginger</name>
    <name type="synonym">Amomum zingiber</name>
    <dbReference type="NCBI Taxonomy" id="94328"/>
    <lineage>
        <taxon>Eukaryota</taxon>
        <taxon>Viridiplantae</taxon>
        <taxon>Streptophyta</taxon>
        <taxon>Embryophyta</taxon>
        <taxon>Tracheophyta</taxon>
        <taxon>Spermatophyta</taxon>
        <taxon>Magnoliopsida</taxon>
        <taxon>Liliopsida</taxon>
        <taxon>Zingiberales</taxon>
        <taxon>Zingiberaceae</taxon>
        <taxon>Zingiber</taxon>
    </lineage>
</organism>
<dbReference type="InterPro" id="IPR033734">
    <property type="entry name" value="Jacalin-like_lectin_dom_plant"/>
</dbReference>
<dbReference type="CDD" id="cd09612">
    <property type="entry name" value="Jacalin"/>
    <property type="match status" value="3"/>
</dbReference>
<dbReference type="InterPro" id="IPR036404">
    <property type="entry name" value="Jacalin-like_lectin_dom_sf"/>
</dbReference>
<evidence type="ECO:0000313" key="5">
    <source>
        <dbReference type="Proteomes" id="UP000734854"/>
    </source>
</evidence>
<comment type="similarity">
    <text evidence="1">Belongs to the jacalin lectin family.</text>
</comment>
<evidence type="ECO:0000256" key="1">
    <source>
        <dbReference type="ARBA" id="ARBA00006568"/>
    </source>
</evidence>
<dbReference type="Gene3D" id="2.100.10.30">
    <property type="entry name" value="Jacalin-like lectin domain"/>
    <property type="match status" value="3"/>
</dbReference>
<comment type="caution">
    <text evidence="4">The sequence shown here is derived from an EMBL/GenBank/DDBJ whole genome shotgun (WGS) entry which is preliminary data.</text>
</comment>
<evidence type="ECO:0000259" key="3">
    <source>
        <dbReference type="PROSITE" id="PS51752"/>
    </source>
</evidence>
<dbReference type="SUPFAM" id="SSF51101">
    <property type="entry name" value="Mannose-binding lectins"/>
    <property type="match status" value="3"/>
</dbReference>
<dbReference type="AlphaFoldDB" id="A0A8J5KKM8"/>
<dbReference type="PANTHER" id="PTHR47293:SF74">
    <property type="entry name" value="JACALIN-TYPE LECTIN DOMAIN-CONTAINING PROTEIN"/>
    <property type="match status" value="1"/>
</dbReference>
<feature type="domain" description="Jacalin-type lectin" evidence="3">
    <location>
        <begin position="439"/>
        <end position="581"/>
    </location>
</feature>
<evidence type="ECO:0000256" key="2">
    <source>
        <dbReference type="ARBA" id="ARBA00022734"/>
    </source>
</evidence>
<dbReference type="Pfam" id="PF01419">
    <property type="entry name" value="Jacalin"/>
    <property type="match status" value="3"/>
</dbReference>
<dbReference type="SMART" id="SM00915">
    <property type="entry name" value="Jacalin"/>
    <property type="match status" value="3"/>
</dbReference>
<keyword evidence="5" id="KW-1185">Reference proteome</keyword>
<dbReference type="EMBL" id="JACMSC010000015">
    <property type="protein sequence ID" value="KAG6487233.1"/>
    <property type="molecule type" value="Genomic_DNA"/>
</dbReference>
<dbReference type="GO" id="GO:0030246">
    <property type="term" value="F:carbohydrate binding"/>
    <property type="evidence" value="ECO:0007669"/>
    <property type="project" value="UniProtKB-KW"/>
</dbReference>
<dbReference type="Proteomes" id="UP000734854">
    <property type="component" value="Unassembled WGS sequence"/>
</dbReference>
<reference evidence="4 5" key="1">
    <citation type="submission" date="2020-08" db="EMBL/GenBank/DDBJ databases">
        <title>Plant Genome Project.</title>
        <authorList>
            <person name="Zhang R.-G."/>
        </authorList>
    </citation>
    <scope>NUCLEOTIDE SEQUENCE [LARGE SCALE GENOMIC DNA]</scope>
    <source>
        <tissue evidence="4">Rhizome</tissue>
    </source>
</reference>
<gene>
    <name evidence="4" type="ORF">ZIOFF_055818</name>
</gene>
<feature type="domain" description="Jacalin-type lectin" evidence="3">
    <location>
        <begin position="257"/>
        <end position="399"/>
    </location>
</feature>
<name>A0A8J5KKM8_ZINOF</name>
<protein>
    <recommendedName>
        <fullName evidence="3">Jacalin-type lectin domain-containing protein</fullName>
    </recommendedName>
</protein>